<dbReference type="EMBL" id="QUBR01000002">
    <property type="protein sequence ID" value="REK70854.1"/>
    <property type="molecule type" value="Genomic_DNA"/>
</dbReference>
<dbReference type="RefSeq" id="WP_119705437.1">
    <property type="nucleotide sequence ID" value="NZ_JBHSOI010000002.1"/>
</dbReference>
<comment type="caution">
    <text evidence="1">The sequence shown here is derived from an EMBL/GenBank/DDBJ whole genome shotgun (WGS) entry which is preliminary data.</text>
</comment>
<organism evidence="1 2">
    <name type="scientific">Aeromicrobium endophyticum</name>
    <dbReference type="NCBI Taxonomy" id="2292704"/>
    <lineage>
        <taxon>Bacteria</taxon>
        <taxon>Bacillati</taxon>
        <taxon>Actinomycetota</taxon>
        <taxon>Actinomycetes</taxon>
        <taxon>Propionibacteriales</taxon>
        <taxon>Nocardioidaceae</taxon>
        <taxon>Aeromicrobium</taxon>
    </lineage>
</organism>
<evidence type="ECO:0000313" key="1">
    <source>
        <dbReference type="EMBL" id="REK70854.1"/>
    </source>
</evidence>
<keyword evidence="2" id="KW-1185">Reference proteome</keyword>
<accession>A0A371P4I2</accession>
<proteinExistence type="predicted"/>
<sequence>MTLRPLAEVSAADWFADDPAPAGLRARLGPSGFEAYVRVLHTAGADGDRFEGHLDAPLLAALVDDLALHTTTPHDCFFALWEGYGDIHGGEAAGFLTAFSGSPKWPGRIFTREKPAAPPPPAFPPHVMDGPLLTANGESHFLFAGALADAGRWGAASYGSGAPRDINSPNLMWPADHAWFVTTGVEGTWTGVGGSAALIASLLDDRRLETVRQRYDEQALR</sequence>
<evidence type="ECO:0000313" key="2">
    <source>
        <dbReference type="Proteomes" id="UP000265581"/>
    </source>
</evidence>
<reference evidence="1 2" key="1">
    <citation type="submission" date="2018-08" db="EMBL/GenBank/DDBJ databases">
        <title>Aeromicrobium sp. M2KJ-4, whole genome shotgun sequence.</title>
        <authorList>
            <person name="Tuo L."/>
        </authorList>
    </citation>
    <scope>NUCLEOTIDE SEQUENCE [LARGE SCALE GENOMIC DNA]</scope>
    <source>
        <strain evidence="1 2">M2KJ-4</strain>
    </source>
</reference>
<name>A0A371P4I2_9ACTN</name>
<gene>
    <name evidence="1" type="ORF">DX116_17370</name>
</gene>
<dbReference type="Proteomes" id="UP000265581">
    <property type="component" value="Unassembled WGS sequence"/>
</dbReference>
<dbReference type="AlphaFoldDB" id="A0A371P4I2"/>
<dbReference type="OrthoDB" id="2426596at2"/>
<protein>
    <submittedName>
        <fullName evidence="1">Uncharacterized protein</fullName>
    </submittedName>
</protein>